<sequence length="563" mass="64826">MDDINSWQDAQTSCKNVPGGALAEPLLSSWDHWLEKLKLPKDWYWVNLKKAQNGWHWPSGKKVQHWGPNQPDGEGAGDACASLSALTSDLVEMPCSKCHYKFICEAPKSGCVPGYFGENCNHELSLYIWLASAFIIIIILPMIAILFYMRLRHLKYKEEIEYKMHNKPRGHCIIMYTREEDIFISQVDFTPIDHQDLQLHEGQIIEVTASTTHKDILYGKPYGIENAKEGYFLKQHVKQSQYGLADADLCSELWSDLDFTVHKIEVINVKDFKTKLINCLEEINAESKPQNCFTFTFIGHGYTEDKTEFIELKGYNDEDDKYSWDDQYFKLGDTSVENSFFNNGFCNVDESQCQIGKNENQCIVNSDFSDNIEKGELSTHLEQVDIDVRSNEENENMDSVGFPVRLIYEMFTPKQCPRLTGVPKLFYIQACRGDKIDKPARIVHGNYESYSHETAGRAFITNTIFDNQMNPTSDSLASYSDLYVFCSSFTGYFSYFSRREGKSLFIKELCDVYRRDHTKHTLSEMNTKVKDKISKMNISIGVNDEKQIPTVSVDTLRKILKFK</sequence>
<evidence type="ECO:0000259" key="9">
    <source>
        <dbReference type="PROSITE" id="PS50208"/>
    </source>
</evidence>
<dbReference type="Pfam" id="PF00059">
    <property type="entry name" value="Lectin_C"/>
    <property type="match status" value="1"/>
</dbReference>
<evidence type="ECO:0000313" key="11">
    <source>
        <dbReference type="Proteomes" id="UP001497623"/>
    </source>
</evidence>
<dbReference type="PROSITE" id="PS01159">
    <property type="entry name" value="WW_DOMAIN_1"/>
    <property type="match status" value="1"/>
</dbReference>
<evidence type="ECO:0000313" key="10">
    <source>
        <dbReference type="EMBL" id="CAL4131138.1"/>
    </source>
</evidence>
<dbReference type="PANTHER" id="PTHR47901">
    <property type="entry name" value="CASPASE RECRUITMENT DOMAIN-CONTAINING PROTEIN 18"/>
    <property type="match status" value="1"/>
</dbReference>
<organism evidence="10 11">
    <name type="scientific">Meganyctiphanes norvegica</name>
    <name type="common">Northern krill</name>
    <name type="synonym">Thysanopoda norvegica</name>
    <dbReference type="NCBI Taxonomy" id="48144"/>
    <lineage>
        <taxon>Eukaryota</taxon>
        <taxon>Metazoa</taxon>
        <taxon>Ecdysozoa</taxon>
        <taxon>Arthropoda</taxon>
        <taxon>Crustacea</taxon>
        <taxon>Multicrustacea</taxon>
        <taxon>Malacostraca</taxon>
        <taxon>Eumalacostraca</taxon>
        <taxon>Eucarida</taxon>
        <taxon>Euphausiacea</taxon>
        <taxon>Euphausiidae</taxon>
        <taxon>Meganyctiphanes</taxon>
    </lineage>
</organism>
<evidence type="ECO:0000256" key="3">
    <source>
        <dbReference type="ARBA" id="ARBA00022703"/>
    </source>
</evidence>
<evidence type="ECO:0000256" key="2">
    <source>
        <dbReference type="ARBA" id="ARBA00022670"/>
    </source>
</evidence>
<dbReference type="InterPro" id="IPR011600">
    <property type="entry name" value="Pept_C14_caspase"/>
</dbReference>
<dbReference type="GO" id="GO:0006508">
    <property type="term" value="P:proteolysis"/>
    <property type="evidence" value="ECO:0007669"/>
    <property type="project" value="UniProtKB-KW"/>
</dbReference>
<dbReference type="InterPro" id="IPR001202">
    <property type="entry name" value="WW_dom"/>
</dbReference>
<feature type="domain" description="C-type lectin" evidence="7">
    <location>
        <begin position="1"/>
        <end position="97"/>
    </location>
</feature>
<dbReference type="Gene3D" id="3.10.100.10">
    <property type="entry name" value="Mannose-Binding Protein A, subunit A"/>
    <property type="match status" value="1"/>
</dbReference>
<proteinExistence type="inferred from homology"/>
<evidence type="ECO:0000256" key="6">
    <source>
        <dbReference type="SAM" id="Phobius"/>
    </source>
</evidence>
<dbReference type="Gene3D" id="3.40.50.1460">
    <property type="match status" value="1"/>
</dbReference>
<dbReference type="InterPro" id="IPR002138">
    <property type="entry name" value="Pept_C14_p10"/>
</dbReference>
<evidence type="ECO:0000259" key="7">
    <source>
        <dbReference type="PROSITE" id="PS50041"/>
    </source>
</evidence>
<keyword evidence="6" id="KW-0812">Transmembrane</keyword>
<feature type="domain" description="Caspase family p20" evidence="9">
    <location>
        <begin position="403"/>
        <end position="435"/>
    </location>
</feature>
<evidence type="ECO:0000259" key="8">
    <source>
        <dbReference type="PROSITE" id="PS50207"/>
    </source>
</evidence>
<dbReference type="GO" id="GO:0004197">
    <property type="term" value="F:cysteine-type endopeptidase activity"/>
    <property type="evidence" value="ECO:0007669"/>
    <property type="project" value="InterPro"/>
</dbReference>
<gene>
    <name evidence="10" type="ORF">MNOR_LOCUS26698</name>
</gene>
<dbReference type="InterPro" id="IPR016187">
    <property type="entry name" value="CTDL_fold"/>
</dbReference>
<dbReference type="InterPro" id="IPR001304">
    <property type="entry name" value="C-type_lectin-like"/>
</dbReference>
<keyword evidence="3" id="KW-0053">Apoptosis</keyword>
<dbReference type="InterPro" id="IPR015917">
    <property type="entry name" value="Pept_C14A"/>
</dbReference>
<dbReference type="SMART" id="SM00115">
    <property type="entry name" value="CASc"/>
    <property type="match status" value="1"/>
</dbReference>
<accession>A0AAV2RQQ5</accession>
<dbReference type="InterPro" id="IPR016186">
    <property type="entry name" value="C-type_lectin-like/link_sf"/>
</dbReference>
<dbReference type="Pfam" id="PF00656">
    <property type="entry name" value="Peptidase_C14"/>
    <property type="match status" value="1"/>
</dbReference>
<dbReference type="EMBL" id="CAXKWB010027022">
    <property type="protein sequence ID" value="CAL4131138.1"/>
    <property type="molecule type" value="Genomic_DNA"/>
</dbReference>
<dbReference type="Proteomes" id="UP001497623">
    <property type="component" value="Unassembled WGS sequence"/>
</dbReference>
<keyword evidence="6" id="KW-1133">Transmembrane helix</keyword>
<keyword evidence="6" id="KW-0472">Membrane</keyword>
<dbReference type="SUPFAM" id="SSF52129">
    <property type="entry name" value="Caspase-like"/>
    <property type="match status" value="1"/>
</dbReference>
<keyword evidence="2" id="KW-0645">Protease</keyword>
<dbReference type="SUPFAM" id="SSF50044">
    <property type="entry name" value="SH3-domain"/>
    <property type="match status" value="1"/>
</dbReference>
<dbReference type="SUPFAM" id="SSF56436">
    <property type="entry name" value="C-type lectin-like"/>
    <property type="match status" value="1"/>
</dbReference>
<dbReference type="PANTHER" id="PTHR47901:SF8">
    <property type="entry name" value="CASPASE-3"/>
    <property type="match status" value="1"/>
</dbReference>
<dbReference type="CDD" id="cd00037">
    <property type="entry name" value="CLECT"/>
    <property type="match status" value="1"/>
</dbReference>
<keyword evidence="11" id="KW-1185">Reference proteome</keyword>
<evidence type="ECO:0000256" key="1">
    <source>
        <dbReference type="ARBA" id="ARBA00010134"/>
    </source>
</evidence>
<evidence type="ECO:0000256" key="5">
    <source>
        <dbReference type="RuleBase" id="RU003971"/>
    </source>
</evidence>
<evidence type="ECO:0000256" key="4">
    <source>
        <dbReference type="ARBA" id="ARBA00022801"/>
    </source>
</evidence>
<dbReference type="GO" id="GO:0006915">
    <property type="term" value="P:apoptotic process"/>
    <property type="evidence" value="ECO:0007669"/>
    <property type="project" value="UniProtKB-KW"/>
</dbReference>
<dbReference type="PROSITE" id="PS50208">
    <property type="entry name" value="CASPASE_P20"/>
    <property type="match status" value="1"/>
</dbReference>
<dbReference type="InterPro" id="IPR029030">
    <property type="entry name" value="Caspase-like_dom_sf"/>
</dbReference>
<dbReference type="InterPro" id="IPR001309">
    <property type="entry name" value="Pept_C14_p20"/>
</dbReference>
<comment type="similarity">
    <text evidence="1 5">Belongs to the peptidase C14A family.</text>
</comment>
<reference evidence="10 11" key="1">
    <citation type="submission" date="2024-05" db="EMBL/GenBank/DDBJ databases">
        <authorList>
            <person name="Wallberg A."/>
        </authorList>
    </citation>
    <scope>NUCLEOTIDE SEQUENCE [LARGE SCALE GENOMIC DNA]</scope>
</reference>
<dbReference type="InterPro" id="IPR036028">
    <property type="entry name" value="SH3-like_dom_sf"/>
</dbReference>
<comment type="caution">
    <text evidence="10">The sequence shown here is derived from an EMBL/GenBank/DDBJ whole genome shotgun (WGS) entry which is preliminary data.</text>
</comment>
<feature type="transmembrane region" description="Helical" evidence="6">
    <location>
        <begin position="126"/>
        <end position="148"/>
    </location>
</feature>
<dbReference type="InterPro" id="IPR002398">
    <property type="entry name" value="Pept_C14"/>
</dbReference>
<keyword evidence="4" id="KW-0378">Hydrolase</keyword>
<name>A0AAV2RQQ5_MEGNR</name>
<dbReference type="PROSITE" id="PS50207">
    <property type="entry name" value="CASPASE_P10"/>
    <property type="match status" value="1"/>
</dbReference>
<feature type="domain" description="Caspase family p10" evidence="8">
    <location>
        <begin position="472"/>
        <end position="563"/>
    </location>
</feature>
<dbReference type="PROSITE" id="PS50041">
    <property type="entry name" value="C_TYPE_LECTIN_2"/>
    <property type="match status" value="1"/>
</dbReference>
<dbReference type="AlphaFoldDB" id="A0AAV2RQQ5"/>
<protein>
    <submittedName>
        <fullName evidence="10">Uncharacterized protein</fullName>
    </submittedName>
</protein>